<organism evidence="5 6">
    <name type="scientific">Mucor plumbeus</name>
    <dbReference type="NCBI Taxonomy" id="97098"/>
    <lineage>
        <taxon>Eukaryota</taxon>
        <taxon>Fungi</taxon>
        <taxon>Fungi incertae sedis</taxon>
        <taxon>Mucoromycota</taxon>
        <taxon>Mucoromycotina</taxon>
        <taxon>Mucoromycetes</taxon>
        <taxon>Mucorales</taxon>
        <taxon>Mucorineae</taxon>
        <taxon>Mucoraceae</taxon>
        <taxon>Mucor</taxon>
    </lineage>
</organism>
<dbReference type="GO" id="GO:0006103">
    <property type="term" value="P:2-oxoglutarate metabolic process"/>
    <property type="evidence" value="ECO:0007669"/>
    <property type="project" value="InterPro"/>
</dbReference>
<dbReference type="PANTHER" id="PTHR31601">
    <property type="entry name" value="28S RIBOSOMAL PROTEIN S36, MITOCHONDRIAL"/>
    <property type="match status" value="1"/>
</dbReference>
<evidence type="ECO:0000256" key="2">
    <source>
        <dbReference type="ARBA" id="ARBA00023128"/>
    </source>
</evidence>
<evidence type="ECO:0000313" key="5">
    <source>
        <dbReference type="EMBL" id="KAG2191456.1"/>
    </source>
</evidence>
<evidence type="ECO:0000256" key="1">
    <source>
        <dbReference type="ARBA" id="ARBA00004173"/>
    </source>
</evidence>
<reference evidence="5" key="1">
    <citation type="submission" date="2020-12" db="EMBL/GenBank/DDBJ databases">
        <title>Metabolic potential, ecology and presence of endohyphal bacteria is reflected in genomic diversity of Mucoromycotina.</title>
        <authorList>
            <person name="Muszewska A."/>
            <person name="Okrasinska A."/>
            <person name="Steczkiewicz K."/>
            <person name="Drgas O."/>
            <person name="Orlowska M."/>
            <person name="Perlinska-Lenart U."/>
            <person name="Aleksandrzak-Piekarczyk T."/>
            <person name="Szatraj K."/>
            <person name="Zielenkiewicz U."/>
            <person name="Pilsyk S."/>
            <person name="Malc E."/>
            <person name="Mieczkowski P."/>
            <person name="Kruszewska J.S."/>
            <person name="Biernat P."/>
            <person name="Pawlowska J."/>
        </authorList>
    </citation>
    <scope>NUCLEOTIDE SEQUENCE</scope>
    <source>
        <strain evidence="5">CBS 226.32</strain>
    </source>
</reference>
<comment type="subcellular location">
    <subcellularLocation>
        <location evidence="1">Mitochondrion</location>
    </subcellularLocation>
</comment>
<evidence type="ECO:0000313" key="6">
    <source>
        <dbReference type="Proteomes" id="UP000650833"/>
    </source>
</evidence>
<keyword evidence="6" id="KW-1185">Reference proteome</keyword>
<protein>
    <submittedName>
        <fullName evidence="5">Uncharacterized protein</fullName>
    </submittedName>
</protein>
<feature type="compositionally biased region" description="Low complexity" evidence="4">
    <location>
        <begin position="49"/>
        <end position="67"/>
    </location>
</feature>
<dbReference type="GO" id="GO:0005739">
    <property type="term" value="C:mitochondrion"/>
    <property type="evidence" value="ECO:0007669"/>
    <property type="project" value="UniProtKB-SubCell"/>
</dbReference>
<evidence type="ECO:0000256" key="4">
    <source>
        <dbReference type="SAM" id="MobiDB-lite"/>
    </source>
</evidence>
<keyword evidence="2" id="KW-0496">Mitochondrion</keyword>
<accession>A0A8H7QFJ1</accession>
<dbReference type="Proteomes" id="UP000650833">
    <property type="component" value="Unassembled WGS sequence"/>
</dbReference>
<proteinExistence type="inferred from homology"/>
<dbReference type="AlphaFoldDB" id="A0A8H7QFJ1"/>
<dbReference type="InterPro" id="IPR020373">
    <property type="entry name" value="Kgd4/YMR-31"/>
</dbReference>
<name>A0A8H7QFJ1_9FUNG</name>
<gene>
    <name evidence="5" type="ORF">INT46_010648</name>
</gene>
<comment type="similarity">
    <text evidence="3">Belongs to the alpha-ketoglutarate dehydrogenase component 4 family.</text>
</comment>
<feature type="region of interest" description="Disordered" evidence="4">
    <location>
        <begin position="49"/>
        <end position="70"/>
    </location>
</feature>
<dbReference type="EMBL" id="JAEPRC010000822">
    <property type="protein sequence ID" value="KAG2191456.1"/>
    <property type="molecule type" value="Genomic_DNA"/>
</dbReference>
<dbReference type="Pfam" id="PF10937">
    <property type="entry name" value="Kgd4-YMR31"/>
    <property type="match status" value="1"/>
</dbReference>
<dbReference type="PANTHER" id="PTHR31601:SF2">
    <property type="entry name" value="ALPHA-KETOGLUTARATE DEHYDROGENASE COMPONENT 4"/>
    <property type="match status" value="1"/>
</dbReference>
<sequence length="104" mass="11109">MQPSTSLRAIHKPLIRFLGPRVNLWKDAPQHTGPHPLTPPNLVKHVAEASKAAPAKSTASVSTPASSQQQGVIEFGQLATKYKRAPISEAEMEAIESGGATYII</sequence>
<comment type="caution">
    <text evidence="5">The sequence shown here is derived from an EMBL/GenBank/DDBJ whole genome shotgun (WGS) entry which is preliminary data.</text>
</comment>
<evidence type="ECO:0000256" key="3">
    <source>
        <dbReference type="ARBA" id="ARBA00043970"/>
    </source>
</evidence>
<dbReference type="OrthoDB" id="2116030at2759"/>
<dbReference type="GO" id="GO:0004591">
    <property type="term" value="F:oxoglutarate dehydrogenase (succinyl-transferring) activity"/>
    <property type="evidence" value="ECO:0007669"/>
    <property type="project" value="TreeGrafter"/>
</dbReference>